<dbReference type="InterPro" id="IPR032465">
    <property type="entry name" value="ACMSD"/>
</dbReference>
<keyword evidence="4" id="KW-1185">Reference proteome</keyword>
<dbReference type="PANTHER" id="PTHR21240:SF28">
    <property type="entry name" value="ISO-OROTATE DECARBOXYLASE (EUROFUNG)"/>
    <property type="match status" value="1"/>
</dbReference>
<dbReference type="RefSeq" id="WP_348862466.1">
    <property type="nucleotide sequence ID" value="NZ_JBEAAL010000003.1"/>
</dbReference>
<feature type="domain" description="Amidohydrolase-related" evidence="2">
    <location>
        <begin position="4"/>
        <end position="328"/>
    </location>
</feature>
<dbReference type="Pfam" id="PF04909">
    <property type="entry name" value="Amidohydro_2"/>
    <property type="match status" value="1"/>
</dbReference>
<sequence>MKIIDSHFHWWPRSIFEPLLKREGYPKAVVNARGGYTYQGANGRRGTVASWKEWFDLDEELGYMDSLGHDISVVCSIGPLSVYFSELSVEEGRDAALAWNEEMAWAQRRYPGRVWASAAVPLVDTRVAIDVLDDAVNRLGLMGVNLPGSVGKEGMIDDERLEPFYSRVEELGLPMFLHPTDAVFADLLQGYNDALHLSLGRVMEVSAAASRLILSGMMERHPGLRIVMSHTGGALPYQSGRMDKNSGTAGLPKPVSHYLHRMFTDTVSPHSAGMKFAIEYFGADNVMYGTDYPCWDPAVCLKLLEEIEMTPAVKQKIFHDNAVRILGLKMPAAAAA</sequence>
<dbReference type="InterPro" id="IPR032466">
    <property type="entry name" value="Metal_Hydrolase"/>
</dbReference>
<organism evidence="3 4">
    <name type="scientific">Neorhizobium phenanthreniclasticum</name>
    <dbReference type="NCBI Taxonomy" id="3157917"/>
    <lineage>
        <taxon>Bacteria</taxon>
        <taxon>Pseudomonadati</taxon>
        <taxon>Pseudomonadota</taxon>
        <taxon>Alphaproteobacteria</taxon>
        <taxon>Hyphomicrobiales</taxon>
        <taxon>Rhizobiaceae</taxon>
        <taxon>Rhizobium/Agrobacterium group</taxon>
        <taxon>Neorhizobium</taxon>
    </lineage>
</organism>
<accession>A0ABV0M0N4</accession>
<proteinExistence type="predicted"/>
<comment type="caution">
    <text evidence="3">The sequence shown here is derived from an EMBL/GenBank/DDBJ whole genome shotgun (WGS) entry which is preliminary data.</text>
</comment>
<evidence type="ECO:0000313" key="3">
    <source>
        <dbReference type="EMBL" id="MEQ1404554.1"/>
    </source>
</evidence>
<keyword evidence="1" id="KW-0456">Lyase</keyword>
<dbReference type="EMBL" id="JBEAAL010000003">
    <property type="protein sequence ID" value="MEQ1404554.1"/>
    <property type="molecule type" value="Genomic_DNA"/>
</dbReference>
<dbReference type="InterPro" id="IPR006680">
    <property type="entry name" value="Amidohydro-rel"/>
</dbReference>
<name>A0ABV0M0N4_9HYPH</name>
<dbReference type="Proteomes" id="UP001496627">
    <property type="component" value="Unassembled WGS sequence"/>
</dbReference>
<dbReference type="Gene3D" id="3.20.20.140">
    <property type="entry name" value="Metal-dependent hydrolases"/>
    <property type="match status" value="1"/>
</dbReference>
<dbReference type="SUPFAM" id="SSF51556">
    <property type="entry name" value="Metallo-dependent hydrolases"/>
    <property type="match status" value="1"/>
</dbReference>
<protein>
    <submittedName>
        <fullName evidence="3">Amidohydrolase family protein</fullName>
    </submittedName>
</protein>
<reference evidence="3 4" key="1">
    <citation type="submission" date="2024-05" db="EMBL/GenBank/DDBJ databases">
        <title>Neorhizobium sp. Rsf11, a plant growth promoting and heavy metal resistant PAH-degrader.</title>
        <authorList>
            <person name="Golubev S.N."/>
            <person name="Muratova A.Y."/>
            <person name="Markelova M.I."/>
        </authorList>
    </citation>
    <scope>NUCLEOTIDE SEQUENCE [LARGE SCALE GENOMIC DNA]</scope>
    <source>
        <strain evidence="3 4">Rsf11</strain>
    </source>
</reference>
<evidence type="ECO:0000256" key="1">
    <source>
        <dbReference type="ARBA" id="ARBA00023239"/>
    </source>
</evidence>
<gene>
    <name evidence="3" type="ORF">ABK249_06380</name>
</gene>
<dbReference type="PANTHER" id="PTHR21240">
    <property type="entry name" value="2-AMINO-3-CARBOXYLMUCONATE-6-SEMIALDEHYDE DECARBOXYLASE"/>
    <property type="match status" value="1"/>
</dbReference>
<evidence type="ECO:0000313" key="4">
    <source>
        <dbReference type="Proteomes" id="UP001496627"/>
    </source>
</evidence>
<evidence type="ECO:0000259" key="2">
    <source>
        <dbReference type="Pfam" id="PF04909"/>
    </source>
</evidence>